<dbReference type="Pfam" id="PF00919">
    <property type="entry name" value="UPF0004"/>
    <property type="match status" value="1"/>
</dbReference>
<dbReference type="InterPro" id="IPR006638">
    <property type="entry name" value="Elp3/MiaA/NifB-like_rSAM"/>
</dbReference>
<dbReference type="GO" id="GO:0035598">
    <property type="term" value="F:tRNA (N(6)-L-threonylcarbamoyladenosine(37)-C(2))-methylthiotransferase activity"/>
    <property type="evidence" value="ECO:0007669"/>
    <property type="project" value="TreeGrafter"/>
</dbReference>
<dbReference type="SMART" id="SM00729">
    <property type="entry name" value="Elp3"/>
    <property type="match status" value="1"/>
</dbReference>
<evidence type="ECO:0000256" key="4">
    <source>
        <dbReference type="ARBA" id="ARBA00022691"/>
    </source>
</evidence>
<dbReference type="Gene3D" id="3.40.50.12160">
    <property type="entry name" value="Methylthiotransferase, N-terminal domain"/>
    <property type="match status" value="1"/>
</dbReference>
<dbReference type="AlphaFoldDB" id="A7HLN6"/>
<dbReference type="InterPro" id="IPR006467">
    <property type="entry name" value="MiaB-like_bact"/>
</dbReference>
<dbReference type="PROSITE" id="PS01278">
    <property type="entry name" value="MTTASE_RADICAL"/>
    <property type="match status" value="1"/>
</dbReference>
<proteinExistence type="predicted"/>
<gene>
    <name evidence="10" type="ordered locus">Fnod_0969</name>
</gene>
<dbReference type="InterPro" id="IPR058240">
    <property type="entry name" value="rSAM_sf"/>
</dbReference>
<evidence type="ECO:0000259" key="9">
    <source>
        <dbReference type="PROSITE" id="PS51918"/>
    </source>
</evidence>
<evidence type="ECO:0000259" key="8">
    <source>
        <dbReference type="PROSITE" id="PS51449"/>
    </source>
</evidence>
<keyword evidence="10" id="KW-0560">Oxidoreductase</keyword>
<reference evidence="10 11" key="2">
    <citation type="journal article" date="2009" name="Proc. Natl. Acad. Sci. U.S.A.">
        <title>On the chimeric nature, thermophilic origin, and phylogenetic placement of the Thermotogales.</title>
        <authorList>
            <person name="Zhaxybayeva O."/>
            <person name="Swithers K.S."/>
            <person name="Lapierre P."/>
            <person name="Fournier G.P."/>
            <person name="Bickhart D.M."/>
            <person name="DeBoy R.T."/>
            <person name="Nelson K.E."/>
            <person name="Nesbo C.L."/>
            <person name="Doolittle W.F."/>
            <person name="Gogarten J.P."/>
            <person name="Noll K.M."/>
        </authorList>
    </citation>
    <scope>NUCLEOTIDE SEQUENCE [LARGE SCALE GENOMIC DNA]</scope>
    <source>
        <strain evidence="11">ATCC 35602 / DSM 5306 / Rt17-B1</strain>
    </source>
</reference>
<evidence type="ECO:0000256" key="7">
    <source>
        <dbReference type="ARBA" id="ARBA00023014"/>
    </source>
</evidence>
<keyword evidence="3" id="KW-0808">Transferase</keyword>
<dbReference type="Proteomes" id="UP000002415">
    <property type="component" value="Chromosome"/>
</dbReference>
<evidence type="ECO:0000256" key="3">
    <source>
        <dbReference type="ARBA" id="ARBA00022679"/>
    </source>
</evidence>
<accession>A7HLN6</accession>
<dbReference type="eggNOG" id="COG0621">
    <property type="taxonomic scope" value="Bacteria"/>
</dbReference>
<dbReference type="SUPFAM" id="SSF102114">
    <property type="entry name" value="Radical SAM enzymes"/>
    <property type="match status" value="1"/>
</dbReference>
<dbReference type="InterPro" id="IPR023404">
    <property type="entry name" value="rSAM_horseshoe"/>
</dbReference>
<dbReference type="SFLD" id="SFLDS00029">
    <property type="entry name" value="Radical_SAM"/>
    <property type="match status" value="1"/>
</dbReference>
<dbReference type="NCBIfam" id="TIGR00089">
    <property type="entry name" value="MiaB/RimO family radical SAM methylthiotransferase"/>
    <property type="match status" value="1"/>
</dbReference>
<dbReference type="STRING" id="381764.Fnod_0969"/>
<dbReference type="FunFam" id="3.80.30.20:FF:000001">
    <property type="entry name" value="tRNA-2-methylthio-N(6)-dimethylallyladenosine synthase 2"/>
    <property type="match status" value="1"/>
</dbReference>
<reference evidence="10 11" key="1">
    <citation type="submission" date="2007-07" db="EMBL/GenBank/DDBJ databases">
        <title>Complete sequence of Fervidobacterium nodosum Rt17-B1.</title>
        <authorList>
            <consortium name="US DOE Joint Genome Institute"/>
            <person name="Copeland A."/>
            <person name="Lucas S."/>
            <person name="Lapidus A."/>
            <person name="Barry K."/>
            <person name="Glavina del Rio T."/>
            <person name="Dalin E."/>
            <person name="Tice H."/>
            <person name="Pitluck S."/>
            <person name="Saunders E."/>
            <person name="Brettin T."/>
            <person name="Bruce D."/>
            <person name="Detter J.C."/>
            <person name="Han C."/>
            <person name="Schmutz J."/>
            <person name="Larimer F."/>
            <person name="Land M."/>
            <person name="Hauser L."/>
            <person name="Kyrpides N."/>
            <person name="Mikhailova N."/>
            <person name="Nelson K."/>
            <person name="Gogarten J.P."/>
            <person name="Noll K."/>
            <person name="Richardson P."/>
        </authorList>
    </citation>
    <scope>NUCLEOTIDE SEQUENCE [LARGE SCALE GENOMIC DNA]</scope>
    <source>
        <strain evidence="11">ATCC 35602 / DSM 5306 / Rt17-B1</strain>
    </source>
</reference>
<dbReference type="SFLD" id="SFLDG01061">
    <property type="entry name" value="methylthiotransferase"/>
    <property type="match status" value="1"/>
</dbReference>
<dbReference type="InterPro" id="IPR020612">
    <property type="entry name" value="Methylthiotransferase_CS"/>
</dbReference>
<dbReference type="GO" id="GO:0051539">
    <property type="term" value="F:4 iron, 4 sulfur cluster binding"/>
    <property type="evidence" value="ECO:0007669"/>
    <property type="project" value="UniProtKB-KW"/>
</dbReference>
<keyword evidence="6" id="KW-0408">Iron</keyword>
<dbReference type="CDD" id="cd01335">
    <property type="entry name" value="Radical_SAM"/>
    <property type="match status" value="1"/>
</dbReference>
<evidence type="ECO:0000256" key="6">
    <source>
        <dbReference type="ARBA" id="ARBA00023004"/>
    </source>
</evidence>
<evidence type="ECO:0000256" key="5">
    <source>
        <dbReference type="ARBA" id="ARBA00022723"/>
    </source>
</evidence>
<dbReference type="PANTHER" id="PTHR11918">
    <property type="entry name" value="RADICAL SAM PROTEINS"/>
    <property type="match status" value="1"/>
</dbReference>
<dbReference type="GO" id="GO:0046872">
    <property type="term" value="F:metal ion binding"/>
    <property type="evidence" value="ECO:0007669"/>
    <property type="project" value="UniProtKB-KW"/>
</dbReference>
<organism evidence="10 11">
    <name type="scientific">Fervidobacterium nodosum (strain ATCC 35602 / DSM 5306 / Rt17-B1)</name>
    <dbReference type="NCBI Taxonomy" id="381764"/>
    <lineage>
        <taxon>Bacteria</taxon>
        <taxon>Thermotogati</taxon>
        <taxon>Thermotogota</taxon>
        <taxon>Thermotogae</taxon>
        <taxon>Thermotogales</taxon>
        <taxon>Fervidobacteriaceae</taxon>
        <taxon>Fervidobacterium</taxon>
    </lineage>
</organism>
<dbReference type="InterPro" id="IPR007197">
    <property type="entry name" value="rSAM"/>
</dbReference>
<evidence type="ECO:0000313" key="11">
    <source>
        <dbReference type="Proteomes" id="UP000002415"/>
    </source>
</evidence>
<keyword evidence="11" id="KW-1185">Reference proteome</keyword>
<keyword evidence="5" id="KW-0479">Metal-binding</keyword>
<dbReference type="GO" id="GO:0032440">
    <property type="term" value="F:2-alkenal reductase [NAD(P)H] activity"/>
    <property type="evidence" value="ECO:0007669"/>
    <property type="project" value="UniProtKB-EC"/>
</dbReference>
<feature type="domain" description="Radical SAM core" evidence="9">
    <location>
        <begin position="125"/>
        <end position="356"/>
    </location>
</feature>
<feature type="domain" description="MTTase N-terminal" evidence="8">
    <location>
        <begin position="1"/>
        <end position="104"/>
    </location>
</feature>
<dbReference type="NCBIfam" id="TIGR01579">
    <property type="entry name" value="MiaB-like-C"/>
    <property type="match status" value="1"/>
</dbReference>
<dbReference type="PANTHER" id="PTHR11918:SF45">
    <property type="entry name" value="THREONYLCARBAMOYLADENOSINE TRNA METHYLTHIOTRANSFERASE"/>
    <property type="match status" value="1"/>
</dbReference>
<evidence type="ECO:0000313" key="10">
    <source>
        <dbReference type="EMBL" id="ABS60819.1"/>
    </source>
</evidence>
<keyword evidence="2" id="KW-0004">4Fe-4S</keyword>
<keyword evidence="4" id="KW-0949">S-adenosyl-L-methionine</keyword>
<dbReference type="InterPro" id="IPR013848">
    <property type="entry name" value="Methylthiotransferase_N"/>
</dbReference>
<dbReference type="Gene3D" id="3.80.30.20">
    <property type="entry name" value="tm_1862 like domain"/>
    <property type="match status" value="1"/>
</dbReference>
<dbReference type="EC" id="1.3.1.74" evidence="10"/>
<dbReference type="SFLD" id="SFLDG01082">
    <property type="entry name" value="B12-binding_domain_containing"/>
    <property type="match status" value="1"/>
</dbReference>
<dbReference type="Pfam" id="PF04055">
    <property type="entry name" value="Radical_SAM"/>
    <property type="match status" value="1"/>
</dbReference>
<evidence type="ECO:0000256" key="2">
    <source>
        <dbReference type="ARBA" id="ARBA00022485"/>
    </source>
</evidence>
<dbReference type="KEGG" id="fno:Fnod_0969"/>
<dbReference type="PROSITE" id="PS51449">
    <property type="entry name" value="MTTASE_N"/>
    <property type="match status" value="1"/>
</dbReference>
<name>A7HLN6_FERNB</name>
<comment type="cofactor">
    <cofactor evidence="1">
        <name>[4Fe-4S] cluster</name>
        <dbReference type="ChEBI" id="CHEBI:49883"/>
    </cofactor>
</comment>
<dbReference type="InterPro" id="IPR038135">
    <property type="entry name" value="Methylthiotransferase_N_sf"/>
</dbReference>
<protein>
    <submittedName>
        <fullName evidence="10">MiaB-like tRNA modifying enzyme</fullName>
        <ecNumber evidence="10">1.3.1.74</ecNumber>
    </submittedName>
</protein>
<dbReference type="PROSITE" id="PS51918">
    <property type="entry name" value="RADICAL_SAM"/>
    <property type="match status" value="1"/>
</dbReference>
<dbReference type="InterPro" id="IPR005839">
    <property type="entry name" value="Methylthiotransferase"/>
</dbReference>
<keyword evidence="7" id="KW-0411">Iron-sulfur</keyword>
<evidence type="ECO:0000256" key="1">
    <source>
        <dbReference type="ARBA" id="ARBA00001966"/>
    </source>
</evidence>
<dbReference type="EMBL" id="CP000771">
    <property type="protein sequence ID" value="ABS60819.1"/>
    <property type="molecule type" value="Genomic_DNA"/>
</dbReference>
<sequence length="421" mass="47487">MNQYESELMIEMLENADYIVIPETDINADIYIINSCAVTGEAERKVRQTIRHIRKENPDSKIILTGCYTQIPRESSEYETLGVDLVLGNSEKKSIVKFLNENGIYSKIDYWREDDISYEMVKDSIAERSRAFIKVEDGCNNGCTYCVIRSLRGTRIRSKPIEVVIKEAEQLITKKHKELVITGLNLGKYGKDIGTNLAKLLNEVSKINGDFRIRLSSINPEDLDDELINIILENDKICNHLHIPIQSGSTSVLKRMGRNYTADYLLGLVEKLRAADPLFSITTDIMVGFPGESEQEFQETIDLVSKLEFSKVHAFRFSERPGTRAAQMDRKVPGNVKKDRVEMLISHSQNVANAYKRKLVGKTTTVLVEGVMNGIYIGYDEYYIPHETNGGIIGDFVKTVILSVTAEGVVSKVAKKQVSND</sequence>
<dbReference type="HOGENOM" id="CLU_018697_1_0_0"/>